<keyword evidence="2 3" id="KW-0040">ANK repeat</keyword>
<dbReference type="EMBL" id="KQ971322">
    <property type="protein sequence ID" value="EEZ99926.1"/>
    <property type="molecule type" value="Genomic_DNA"/>
</dbReference>
<gene>
    <name evidence="4" type="primary">AUGUSTUS-3.0.2_02720</name>
    <name evidence="4" type="ORF">TcasGA2_TC002720</name>
</gene>
<reference evidence="4 5" key="2">
    <citation type="journal article" date="2010" name="Nucleic Acids Res.">
        <title>BeetleBase in 2010: revisions to provide comprehensive genomic information for Tribolium castaneum.</title>
        <authorList>
            <person name="Kim H.S."/>
            <person name="Murphy T."/>
            <person name="Xia J."/>
            <person name="Caragea D."/>
            <person name="Park Y."/>
            <person name="Beeman R.W."/>
            <person name="Lorenzen M.D."/>
            <person name="Butcher S."/>
            <person name="Manak J.R."/>
            <person name="Brown S.J."/>
        </authorList>
    </citation>
    <scope>GENOME REANNOTATION</scope>
    <source>
        <strain evidence="4 5">Georgia GA2</strain>
    </source>
</reference>
<evidence type="ECO:0000256" key="2">
    <source>
        <dbReference type="ARBA" id="ARBA00023043"/>
    </source>
</evidence>
<dbReference type="Pfam" id="PF12796">
    <property type="entry name" value="Ank_2"/>
    <property type="match status" value="1"/>
</dbReference>
<evidence type="ECO:0000313" key="4">
    <source>
        <dbReference type="EMBL" id="EEZ99926.1"/>
    </source>
</evidence>
<keyword evidence="1" id="KW-0677">Repeat</keyword>
<dbReference type="Proteomes" id="UP000007266">
    <property type="component" value="Linkage group 3"/>
</dbReference>
<sequence length="322" mass="35685">MVSNGSNEAFIRKNKVVTVDEDENTNLHYAAALDNLDKIEKIVAKKQNIDPENALGWTPLMMAVRNSNLKAVGLLLSHGADPRKQNKFGMNVFLMSVASGHLDMVERLLKHLLWEGTSRQKLQKTLSPLSLALLFGHDHIFKYLLERRFDPNAATPLTLITPAMFAAALANNKATKKLLRFKADLTLKNYGGKTASDIAQAKQKFCIAPKKQEQQPLIAMSPHTANSPVFSNFENFAGRGRLLRNSSNITPNPSIPMLCANVAPIAPVVPHMMPQMIFPPKFLPNNFTSPMGVFHSNFGFLNVAMIPPVTYFSPYLLSQMSS</sequence>
<dbReference type="PANTHER" id="PTHR24198:SF165">
    <property type="entry name" value="ANKYRIN REPEAT-CONTAINING PROTEIN-RELATED"/>
    <property type="match status" value="1"/>
</dbReference>
<reference evidence="4 5" key="1">
    <citation type="journal article" date="2008" name="Nature">
        <title>The genome of the model beetle and pest Tribolium castaneum.</title>
        <authorList>
            <consortium name="Tribolium Genome Sequencing Consortium"/>
            <person name="Richards S."/>
            <person name="Gibbs R.A."/>
            <person name="Weinstock G.M."/>
            <person name="Brown S.J."/>
            <person name="Denell R."/>
            <person name="Beeman R.W."/>
            <person name="Gibbs R."/>
            <person name="Beeman R.W."/>
            <person name="Brown S.J."/>
            <person name="Bucher G."/>
            <person name="Friedrich M."/>
            <person name="Grimmelikhuijzen C.J."/>
            <person name="Klingler M."/>
            <person name="Lorenzen M."/>
            <person name="Richards S."/>
            <person name="Roth S."/>
            <person name="Schroder R."/>
            <person name="Tautz D."/>
            <person name="Zdobnov E.M."/>
            <person name="Muzny D."/>
            <person name="Gibbs R.A."/>
            <person name="Weinstock G.M."/>
            <person name="Attaway T."/>
            <person name="Bell S."/>
            <person name="Buhay C.J."/>
            <person name="Chandrabose M.N."/>
            <person name="Chavez D."/>
            <person name="Clerk-Blankenburg K.P."/>
            <person name="Cree A."/>
            <person name="Dao M."/>
            <person name="Davis C."/>
            <person name="Chacko J."/>
            <person name="Dinh H."/>
            <person name="Dugan-Rocha S."/>
            <person name="Fowler G."/>
            <person name="Garner T.T."/>
            <person name="Garnes J."/>
            <person name="Gnirke A."/>
            <person name="Hawes A."/>
            <person name="Hernandez J."/>
            <person name="Hines S."/>
            <person name="Holder M."/>
            <person name="Hume J."/>
            <person name="Jhangiani S.N."/>
            <person name="Joshi V."/>
            <person name="Khan Z.M."/>
            <person name="Jackson L."/>
            <person name="Kovar C."/>
            <person name="Kowis A."/>
            <person name="Lee S."/>
            <person name="Lewis L.R."/>
            <person name="Margolis J."/>
            <person name="Morgan M."/>
            <person name="Nazareth L.V."/>
            <person name="Nguyen N."/>
            <person name="Okwuonu G."/>
            <person name="Parker D."/>
            <person name="Richards S."/>
            <person name="Ruiz S.J."/>
            <person name="Santibanez J."/>
            <person name="Savard J."/>
            <person name="Scherer S.E."/>
            <person name="Schneider B."/>
            <person name="Sodergren E."/>
            <person name="Tautz D."/>
            <person name="Vattahil S."/>
            <person name="Villasana D."/>
            <person name="White C.S."/>
            <person name="Wright R."/>
            <person name="Park Y."/>
            <person name="Beeman R.W."/>
            <person name="Lord J."/>
            <person name="Oppert B."/>
            <person name="Lorenzen M."/>
            <person name="Brown S."/>
            <person name="Wang L."/>
            <person name="Savard J."/>
            <person name="Tautz D."/>
            <person name="Richards S."/>
            <person name="Weinstock G."/>
            <person name="Gibbs R.A."/>
            <person name="Liu Y."/>
            <person name="Worley K."/>
            <person name="Weinstock G."/>
            <person name="Elsik C.G."/>
            <person name="Reese J.T."/>
            <person name="Elhaik E."/>
            <person name="Landan G."/>
            <person name="Graur D."/>
            <person name="Arensburger P."/>
            <person name="Atkinson P."/>
            <person name="Beeman R.W."/>
            <person name="Beidler J."/>
            <person name="Brown S.J."/>
            <person name="Demuth J.P."/>
            <person name="Drury D.W."/>
            <person name="Du Y.Z."/>
            <person name="Fujiwara H."/>
            <person name="Lorenzen M."/>
            <person name="Maselli V."/>
            <person name="Osanai M."/>
            <person name="Park Y."/>
            <person name="Robertson H.M."/>
            <person name="Tu Z."/>
            <person name="Wang J.J."/>
            <person name="Wang S."/>
            <person name="Richards S."/>
            <person name="Song H."/>
            <person name="Zhang L."/>
            <person name="Sodergren E."/>
            <person name="Werner D."/>
            <person name="Stanke M."/>
            <person name="Morgenstern B."/>
            <person name="Solovyev V."/>
            <person name="Kosarev P."/>
            <person name="Brown G."/>
            <person name="Chen H.C."/>
            <person name="Ermolaeva O."/>
            <person name="Hlavina W."/>
            <person name="Kapustin Y."/>
            <person name="Kiryutin B."/>
            <person name="Kitts P."/>
            <person name="Maglott D."/>
            <person name="Pruitt K."/>
            <person name="Sapojnikov V."/>
            <person name="Souvorov A."/>
            <person name="Mackey A.J."/>
            <person name="Waterhouse R.M."/>
            <person name="Wyder S."/>
            <person name="Zdobnov E.M."/>
            <person name="Zdobnov E.M."/>
            <person name="Wyder S."/>
            <person name="Kriventseva E.V."/>
            <person name="Kadowaki T."/>
            <person name="Bork P."/>
            <person name="Aranda M."/>
            <person name="Bao R."/>
            <person name="Beermann A."/>
            <person name="Berns N."/>
            <person name="Bolognesi R."/>
            <person name="Bonneton F."/>
            <person name="Bopp D."/>
            <person name="Brown S.J."/>
            <person name="Bucher G."/>
            <person name="Butts T."/>
            <person name="Chaumot A."/>
            <person name="Denell R.E."/>
            <person name="Ferrier D.E."/>
            <person name="Friedrich M."/>
            <person name="Gordon C.M."/>
            <person name="Jindra M."/>
            <person name="Klingler M."/>
            <person name="Lan Q."/>
            <person name="Lattorff H.M."/>
            <person name="Laudet V."/>
            <person name="von Levetsow C."/>
            <person name="Liu Z."/>
            <person name="Lutz R."/>
            <person name="Lynch J.A."/>
            <person name="da Fonseca R.N."/>
            <person name="Posnien N."/>
            <person name="Reuter R."/>
            <person name="Roth S."/>
            <person name="Savard J."/>
            <person name="Schinko J.B."/>
            <person name="Schmitt C."/>
            <person name="Schoppmeier M."/>
            <person name="Schroder R."/>
            <person name="Shippy T.D."/>
            <person name="Simonnet F."/>
            <person name="Marques-Souza H."/>
            <person name="Tautz D."/>
            <person name="Tomoyasu Y."/>
            <person name="Trauner J."/>
            <person name="Van der Zee M."/>
            <person name="Vervoort M."/>
            <person name="Wittkopp N."/>
            <person name="Wimmer E.A."/>
            <person name="Yang X."/>
            <person name="Jones A.K."/>
            <person name="Sattelle D.B."/>
            <person name="Ebert P.R."/>
            <person name="Nelson D."/>
            <person name="Scott J.G."/>
            <person name="Beeman R.W."/>
            <person name="Muthukrishnan S."/>
            <person name="Kramer K.J."/>
            <person name="Arakane Y."/>
            <person name="Beeman R.W."/>
            <person name="Zhu Q."/>
            <person name="Hogenkamp D."/>
            <person name="Dixit R."/>
            <person name="Oppert B."/>
            <person name="Jiang H."/>
            <person name="Zou Z."/>
            <person name="Marshall J."/>
            <person name="Elpidina E."/>
            <person name="Vinokurov K."/>
            <person name="Oppert C."/>
            <person name="Zou Z."/>
            <person name="Evans J."/>
            <person name="Lu Z."/>
            <person name="Zhao P."/>
            <person name="Sumathipala N."/>
            <person name="Altincicek B."/>
            <person name="Vilcinskas A."/>
            <person name="Williams M."/>
            <person name="Hultmark D."/>
            <person name="Hetru C."/>
            <person name="Jiang H."/>
            <person name="Grimmelikhuijzen C.J."/>
            <person name="Hauser F."/>
            <person name="Cazzamali G."/>
            <person name="Williamson M."/>
            <person name="Park Y."/>
            <person name="Li B."/>
            <person name="Tanaka Y."/>
            <person name="Predel R."/>
            <person name="Neupert S."/>
            <person name="Schachtner J."/>
            <person name="Verleyen P."/>
            <person name="Raible F."/>
            <person name="Bork P."/>
            <person name="Friedrich M."/>
            <person name="Walden K.K."/>
            <person name="Robertson H.M."/>
            <person name="Angeli S."/>
            <person name="Foret S."/>
            <person name="Bucher G."/>
            <person name="Schuetz S."/>
            <person name="Maleszka R."/>
            <person name="Wimmer E.A."/>
            <person name="Beeman R.W."/>
            <person name="Lorenzen M."/>
            <person name="Tomoyasu Y."/>
            <person name="Miller S.C."/>
            <person name="Grossmann D."/>
            <person name="Bucher G."/>
        </authorList>
    </citation>
    <scope>NUCLEOTIDE SEQUENCE [LARGE SCALE GENOMIC DNA]</scope>
    <source>
        <strain evidence="4 5">Georgia GA2</strain>
    </source>
</reference>
<dbReference type="PhylomeDB" id="D6WDS6"/>
<dbReference type="PANTHER" id="PTHR24198">
    <property type="entry name" value="ANKYRIN REPEAT AND PROTEIN KINASE DOMAIN-CONTAINING PROTEIN"/>
    <property type="match status" value="1"/>
</dbReference>
<evidence type="ECO:0000256" key="1">
    <source>
        <dbReference type="ARBA" id="ARBA00022737"/>
    </source>
</evidence>
<dbReference type="PROSITE" id="PS50088">
    <property type="entry name" value="ANK_REPEAT"/>
    <property type="match status" value="1"/>
</dbReference>
<dbReference type="eggNOG" id="KOG0504">
    <property type="taxonomic scope" value="Eukaryota"/>
</dbReference>
<accession>D6WDS6</accession>
<dbReference type="SMART" id="SM00248">
    <property type="entry name" value="ANK"/>
    <property type="match status" value="5"/>
</dbReference>
<dbReference type="KEGG" id="tca:100142435"/>
<evidence type="ECO:0000313" key="5">
    <source>
        <dbReference type="Proteomes" id="UP000007266"/>
    </source>
</evidence>
<feature type="repeat" description="ANK" evidence="3">
    <location>
        <begin position="55"/>
        <end position="87"/>
    </location>
</feature>
<name>D6WDS6_TRICA</name>
<dbReference type="Gene3D" id="1.25.40.20">
    <property type="entry name" value="Ankyrin repeat-containing domain"/>
    <property type="match status" value="2"/>
</dbReference>
<organism evidence="4 5">
    <name type="scientific">Tribolium castaneum</name>
    <name type="common">Red flour beetle</name>
    <dbReference type="NCBI Taxonomy" id="7070"/>
    <lineage>
        <taxon>Eukaryota</taxon>
        <taxon>Metazoa</taxon>
        <taxon>Ecdysozoa</taxon>
        <taxon>Arthropoda</taxon>
        <taxon>Hexapoda</taxon>
        <taxon>Insecta</taxon>
        <taxon>Pterygota</taxon>
        <taxon>Neoptera</taxon>
        <taxon>Endopterygota</taxon>
        <taxon>Coleoptera</taxon>
        <taxon>Polyphaga</taxon>
        <taxon>Cucujiformia</taxon>
        <taxon>Tenebrionidae</taxon>
        <taxon>Tenebrionidae incertae sedis</taxon>
        <taxon>Tribolium</taxon>
    </lineage>
</organism>
<protein>
    <submittedName>
        <fullName evidence="4">Ankyrin repeat and SOCS box protein 2-like Protein</fullName>
    </submittedName>
</protein>
<dbReference type="SUPFAM" id="SSF48403">
    <property type="entry name" value="Ankyrin repeat"/>
    <property type="match status" value="1"/>
</dbReference>
<dbReference type="InterPro" id="IPR002110">
    <property type="entry name" value="Ankyrin_rpt"/>
</dbReference>
<dbReference type="HOGENOM" id="CLU_866959_0_0_1"/>
<dbReference type="STRING" id="7070.D6WDS6"/>
<dbReference type="PROSITE" id="PS50297">
    <property type="entry name" value="ANK_REP_REGION"/>
    <property type="match status" value="1"/>
</dbReference>
<keyword evidence="5" id="KW-1185">Reference proteome</keyword>
<evidence type="ECO:0000256" key="3">
    <source>
        <dbReference type="PROSITE-ProRule" id="PRU00023"/>
    </source>
</evidence>
<proteinExistence type="predicted"/>
<dbReference type="InterPro" id="IPR036770">
    <property type="entry name" value="Ankyrin_rpt-contain_sf"/>
</dbReference>
<dbReference type="AlphaFoldDB" id="D6WDS6"/>
<dbReference type="OrthoDB" id="539213at2759"/>